<name>A0A380MXX4_9GAMM</name>
<dbReference type="Gene3D" id="3.40.50.2000">
    <property type="entry name" value="Glycogen Phosphorylase B"/>
    <property type="match status" value="1"/>
</dbReference>
<dbReference type="Proteomes" id="UP000254601">
    <property type="component" value="Unassembled WGS sequence"/>
</dbReference>
<sequence>MKVLWLSKEQPVSYASRLHTGLRQRIGTCEALSLSIEQQQNLEDFFTRFVRLSQYDRILLEFPQSLIYQQSHFLRRLPHLSVLSLGERYSAKEKRYLRKNLSVMPWMRFIGDDCRLVKALVEKGYDAYWIYPTFNPDHYWLHRKLRGQTQCVIFDPNNELKSFHRRQIGAFQLRFLKPNEDLAGILRAEDLFIYWPKTPERTPLPMIQAMACGALVITPDPGVKMRVRYRWRDHENCIFANDPHSAFETAAILSDHPHMLHELAKKSHEDVQRFFPQPIGFMLGGALEPKIRLSEDYPKKIRIFGFEF</sequence>
<organism evidence="1 2">
    <name type="scientific">Suttonella ornithocola</name>
    <dbReference type="NCBI Taxonomy" id="279832"/>
    <lineage>
        <taxon>Bacteria</taxon>
        <taxon>Pseudomonadati</taxon>
        <taxon>Pseudomonadota</taxon>
        <taxon>Gammaproteobacteria</taxon>
        <taxon>Cardiobacteriales</taxon>
        <taxon>Cardiobacteriaceae</taxon>
        <taxon>Suttonella</taxon>
    </lineage>
</organism>
<proteinExistence type="predicted"/>
<accession>A0A380MXX4</accession>
<dbReference type="RefSeq" id="WP_072576496.1">
    <property type="nucleotide sequence ID" value="NZ_LWHB01000077.1"/>
</dbReference>
<dbReference type="AlphaFoldDB" id="A0A380MXX4"/>
<reference evidence="1 2" key="1">
    <citation type="submission" date="2018-06" db="EMBL/GenBank/DDBJ databases">
        <authorList>
            <consortium name="Pathogen Informatics"/>
            <person name="Doyle S."/>
        </authorList>
    </citation>
    <scope>NUCLEOTIDE SEQUENCE [LARGE SCALE GENOMIC DNA]</scope>
    <source>
        <strain evidence="1 2">NCTC13337</strain>
    </source>
</reference>
<gene>
    <name evidence="1" type="ORF">NCTC13337_02418</name>
</gene>
<evidence type="ECO:0008006" key="3">
    <source>
        <dbReference type="Google" id="ProtNLM"/>
    </source>
</evidence>
<protein>
    <recommendedName>
        <fullName evidence="3">Glycosyl transferases group 1</fullName>
    </recommendedName>
</protein>
<dbReference type="SUPFAM" id="SSF53756">
    <property type="entry name" value="UDP-Glycosyltransferase/glycogen phosphorylase"/>
    <property type="match status" value="1"/>
</dbReference>
<keyword evidence="2" id="KW-1185">Reference proteome</keyword>
<dbReference type="EMBL" id="UHIC01000001">
    <property type="protein sequence ID" value="SUO97409.1"/>
    <property type="molecule type" value="Genomic_DNA"/>
</dbReference>
<dbReference type="OrthoDB" id="7067386at2"/>
<evidence type="ECO:0000313" key="1">
    <source>
        <dbReference type="EMBL" id="SUO97409.1"/>
    </source>
</evidence>
<evidence type="ECO:0000313" key="2">
    <source>
        <dbReference type="Proteomes" id="UP000254601"/>
    </source>
</evidence>